<protein>
    <submittedName>
        <fullName evidence="1">Virion structural protein</fullName>
    </submittedName>
</protein>
<proteinExistence type="predicted"/>
<organism evidence="1 2">
    <name type="scientific">Erwinia phage PhiEaH1</name>
    <dbReference type="NCBI Taxonomy" id="1401669"/>
    <lineage>
        <taxon>Viruses</taxon>
        <taxon>Duplodnaviria</taxon>
        <taxon>Heunggongvirae</taxon>
        <taxon>Uroviricota</taxon>
        <taxon>Caudoviricetes</taxon>
        <taxon>Chimalliviridae</taxon>
        <taxon>Iapetusvirus</taxon>
        <taxon>Iapetusvirus EaH1</taxon>
    </lineage>
</organism>
<keyword evidence="2" id="KW-1185">Reference proteome</keyword>
<evidence type="ECO:0000313" key="2">
    <source>
        <dbReference type="Proteomes" id="UP000204235"/>
    </source>
</evidence>
<reference evidence="1 2" key="1">
    <citation type="journal article" date="2014" name="FEMS Microbiol. Lett.">
        <title>The genome of the Erwinia amylovora phage PhiEaH1 reveals greater diversity and broadens the applicability of phages for the treatment of fire blight.</title>
        <authorList>
            <person name="Meczker K."/>
            <person name="Domotor D."/>
            <person name="Vass J."/>
            <person name="Rakhely G."/>
            <person name="Schneider G."/>
            <person name="Kovacs T."/>
        </authorList>
    </citation>
    <scope>NUCLEOTIDE SEQUENCE [LARGE SCALE GENOMIC DNA]</scope>
</reference>
<dbReference type="OrthoDB" id="4189at10239"/>
<dbReference type="EMBL" id="KF623294">
    <property type="protein sequence ID" value="AGX01952.1"/>
    <property type="molecule type" value="Genomic_DNA"/>
</dbReference>
<evidence type="ECO:0000313" key="1">
    <source>
        <dbReference type="EMBL" id="AGX01952.1"/>
    </source>
</evidence>
<accession>W8CZH2</accession>
<dbReference type="KEGG" id="vg:18501119"/>
<dbReference type="RefSeq" id="YP_009010283.1">
    <property type="nucleotide sequence ID" value="NC_023610.1"/>
</dbReference>
<name>W8CZH2_9CAUD</name>
<dbReference type="Pfam" id="PF23971">
    <property type="entry name" value="Phage_TTP_15"/>
    <property type="match status" value="1"/>
</dbReference>
<sequence length="432" mass="48632">MAVYPMRLSVFAARTKFGRPLANSNSVSGLNVNDMALPLSRGYNMASRNDQIRESLEILHRSNGLGGLSAQAFEMLYGINYRATGVILPANTDQVGLTFFTKTDMNLQEENITQDRSLSPMISREALTYPRAIRAYLDPWGAANSGYDTPLVNPRQAFIAPLTNLLTSVSGWPDPVMGTHVSREGILGEQWGMADGIYEFNGQWDMSATFNNVEGNLLVSMFNNWVRYEDGVYTGRLMPYPWNNFMSRIDYVTRCYRLILDPGRQFVQNIMACGYGFPTTVPWGGIADFDSSDNFATANNKITIQFRCFGAMYDDPILYFEFNQTVAKFNPDLQIANAGRLYQEDIKLKSADYYRVTAEQRDYLVGYCYPLIHPFTQELCWFIEKAVYNQIMNYYGAGRVAAQDFNAIQQDTADVAGGYMANTLESADDTGL</sequence>
<dbReference type="InterPro" id="IPR057582">
    <property type="entry name" value="Phage_TTP_15"/>
</dbReference>
<dbReference type="Proteomes" id="UP000204235">
    <property type="component" value="Segment"/>
</dbReference>
<dbReference type="GeneID" id="18501119"/>